<organism evidence="1 2">
    <name type="scientific">Candidatus Ryanbacteria bacterium RIFCSPHIGHO2_02_FULL_45_13b</name>
    <dbReference type="NCBI Taxonomy" id="1802117"/>
    <lineage>
        <taxon>Bacteria</taxon>
        <taxon>Candidatus Ryaniibacteriota</taxon>
    </lineage>
</organism>
<dbReference type="EMBL" id="MHNN01000017">
    <property type="protein sequence ID" value="OGZ46016.1"/>
    <property type="molecule type" value="Genomic_DNA"/>
</dbReference>
<proteinExistence type="predicted"/>
<sequence length="96" mass="10851">MEHNQPYPVGTHQWYGTFIIKYDEEQIIIKTGHVARLPNGKVELFDGKNKPVVLIPGHDFSIMVGKYLNETFCSFSSPSATEGIKKRTCKKKPRAG</sequence>
<reference evidence="1 2" key="1">
    <citation type="journal article" date="2016" name="Nat. Commun.">
        <title>Thousands of microbial genomes shed light on interconnected biogeochemical processes in an aquifer system.</title>
        <authorList>
            <person name="Anantharaman K."/>
            <person name="Brown C.T."/>
            <person name="Hug L.A."/>
            <person name="Sharon I."/>
            <person name="Castelle C.J."/>
            <person name="Probst A.J."/>
            <person name="Thomas B.C."/>
            <person name="Singh A."/>
            <person name="Wilkins M.J."/>
            <person name="Karaoz U."/>
            <person name="Brodie E.L."/>
            <person name="Williams K.H."/>
            <person name="Hubbard S.S."/>
            <person name="Banfield J.F."/>
        </authorList>
    </citation>
    <scope>NUCLEOTIDE SEQUENCE [LARGE SCALE GENOMIC DNA]</scope>
</reference>
<dbReference type="AlphaFoldDB" id="A0A1G2G6Z3"/>
<gene>
    <name evidence="1" type="ORF">A3J54_02195</name>
</gene>
<accession>A0A1G2G6Z3</accession>
<evidence type="ECO:0000313" key="1">
    <source>
        <dbReference type="EMBL" id="OGZ46016.1"/>
    </source>
</evidence>
<protein>
    <submittedName>
        <fullName evidence="1">Uncharacterized protein</fullName>
    </submittedName>
</protein>
<evidence type="ECO:0000313" key="2">
    <source>
        <dbReference type="Proteomes" id="UP000176576"/>
    </source>
</evidence>
<name>A0A1G2G6Z3_9BACT</name>
<dbReference type="STRING" id="1802117.A3J54_02195"/>
<dbReference type="Proteomes" id="UP000176576">
    <property type="component" value="Unassembled WGS sequence"/>
</dbReference>
<comment type="caution">
    <text evidence="1">The sequence shown here is derived from an EMBL/GenBank/DDBJ whole genome shotgun (WGS) entry which is preliminary data.</text>
</comment>